<dbReference type="FunFam" id="3.20.20.70:FF:000078">
    <property type="entry name" value="Fatty acid synthase beta subunit dehydratase"/>
    <property type="match status" value="1"/>
</dbReference>
<keyword evidence="8" id="KW-0456">Lyase</keyword>
<dbReference type="HOGENOM" id="CLU_000114_5_0_1"/>
<evidence type="ECO:0000256" key="3">
    <source>
        <dbReference type="ARBA" id="ARBA00022679"/>
    </source>
</evidence>
<name>M2NML8_BAUPA</name>
<dbReference type="SUPFAM" id="SSF55048">
    <property type="entry name" value="Probable ACP-binding domain of malonyl-CoA ACP transacylase"/>
    <property type="match status" value="1"/>
</dbReference>
<dbReference type="Pfam" id="PF00698">
    <property type="entry name" value="Acyl_transf_1"/>
    <property type="match status" value="1"/>
</dbReference>
<comment type="catalytic activity">
    <reaction evidence="12">
        <text>(9Z)-octadecenoyl-[ACP] + H2O = (9Z)-octadecenoate + holo-[ACP] + H(+)</text>
        <dbReference type="Rhea" id="RHEA:15057"/>
        <dbReference type="Rhea" id="RHEA-COMP:9685"/>
        <dbReference type="Rhea" id="RHEA-COMP:9924"/>
        <dbReference type="ChEBI" id="CHEBI:15377"/>
        <dbReference type="ChEBI" id="CHEBI:15378"/>
        <dbReference type="ChEBI" id="CHEBI:30823"/>
        <dbReference type="ChEBI" id="CHEBI:64479"/>
        <dbReference type="ChEBI" id="CHEBI:78783"/>
        <dbReference type="EC" id="3.1.2.14"/>
    </reaction>
</comment>
<dbReference type="InterPro" id="IPR016036">
    <property type="entry name" value="Malonyl_transacylase_ACP-bd"/>
</dbReference>
<dbReference type="GO" id="GO:0004321">
    <property type="term" value="F:fatty-acyl-CoA synthase activity"/>
    <property type="evidence" value="ECO:0007669"/>
    <property type="project" value="UniProtKB-EC"/>
</dbReference>
<dbReference type="GeneID" id="19115973"/>
<dbReference type="Pfam" id="PF08354">
    <property type="entry name" value="Fas1-AflB-like_hel"/>
    <property type="match status" value="1"/>
</dbReference>
<dbReference type="GO" id="GO:0019171">
    <property type="term" value="F:(3R)-hydroxyacyl-[acyl-carrier-protein] dehydratase activity"/>
    <property type="evidence" value="ECO:0007669"/>
    <property type="project" value="UniProtKB-EC"/>
</dbReference>
<dbReference type="CDD" id="cd03447">
    <property type="entry name" value="FAS_MaoC"/>
    <property type="match status" value="1"/>
</dbReference>
<evidence type="ECO:0000313" key="19">
    <source>
        <dbReference type="Proteomes" id="UP000011761"/>
    </source>
</evidence>
<evidence type="ECO:0000256" key="1">
    <source>
        <dbReference type="ARBA" id="ARBA00001055"/>
    </source>
</evidence>
<dbReference type="OrthoDB" id="4251012at2759"/>
<keyword evidence="4 15" id="KW-0378">Hydrolase</keyword>
<evidence type="ECO:0000256" key="11">
    <source>
        <dbReference type="ARBA" id="ARBA00048462"/>
    </source>
</evidence>
<dbReference type="Gene3D" id="3.20.20.70">
    <property type="entry name" value="Aldolase class I"/>
    <property type="match status" value="1"/>
</dbReference>
<sequence length="1904" mass="207994">MGRRIELAESAILKAARDNKASLLAVFGGQGTHNATCLDTLRTIYVAASGEVSRLIETGAAALLSNTASNKPSHLSQDGFDLLRWLKDATSAPQAHIIATAPFSLPLNGLLGFAQYATLCMLADLHPGQLRDHLSGATGHSQGIVVAAAIAGAESWDSLSAVVSDAMILLRQIGLYAERATPRSDKLFSASAVDAAAGEHNSAMLSIRGLKHSELAKIVKECNEYLTDAEKVFIALHNSDDSFVVSGPTPMLDRLEIVLQQRSAPVDLDQSKIPFPKRRPVIDTQSLPISAAFHSAHLQDAAEALTQAFGATLFKAHIMAIPVYGTVDGEDLRHSEPQSLVPSLIQMIMHKTVDWPRALTRSQNSHILDFGPSRTSMLLYDRLNGSGVRIISVADLGPLSLLYGNRSELLSGRQMTVSSNWASQFSPTVIKDDQGHMSIRTRLTNMLGLPAVMCAGMTPTTVSPSFVSSVLNAGYHVELACGGYSQASDLRKALQQLAATLPVSRGITCNLIYASPKAIAWQVPLLRTMQSEGCPIEGLTIGAGVPSPEIAKEYIETMGLKHISFKPSSRASIEQVLAIAEAASTFPIILQWTGGRAGGHHSYEDMHSAIIKTYAAIRSHDNIILVVGGGFGDAAGMLPYFTGEWSEALGYARMPFDGALLGSRMMVAREAETSHAVKELIVSTAGVSDTEWYRTYDGDAGGVITVSSEMGQPIHKIANRAVMLWHDLDQTLFSIKDTEKRLQALKARRPEIIGRLNRDYAKPWFAMGPAGQVLEVPDMTYAACLQRIIALMFMHQQQEWIHHSYQTFFLDFTERVLERFGIADFDLNRQVTPFEMLNDFLTVCPTAITDLLYPEDAAYFLALCRRRGQKPPNFIFTLDENFESWFKKDSLWQAEKLEAAPDQDPQRVCIIHGPVAARYSTSASESAADILDMIHNDLAVALSGPQSLNCAPSPRSTQRSCLSQELDSIDTQSEMTTSGMVMRGTLKAGLTAEQRPHLLQALEIPNDHWLMTCLTATYVSYTTGRGPNRMASAFRPRKGDTVVVRLLPNSGARLLIVSQDVVTGEPYHAYALSSSDGNHITFAMNGPCRAGAEPWTLSLEISCVRAGGQAVLYASAASERASLRTCYAVCWNTENDTSHNISKELQSVQETTTLRPELVQSFAAMIARAFGSHQIAVGYMSMAPMDLAIVAAWRAMCTALSDVTSRLGADLSRLLHRSNSFEYAKGVQPLAVGNILQARAEATSVTTQRSGKLVEITVSLVRDGESVMTVISHFFLRGTQISDVADFQREPCVRYELVVSSSKIHAALVSRKWWRAEAGKLLELGTTLRFEIKSHKTCIRSTDDFELEVTGSVYTVASGSADNLVGTVFFNGQGCSGNVVTDFLDRHGSLHEAPRELEHAGWQDSAGITLRVYDLGADYAAVSGDFNPIHVHHCFAGFAGLSEPIIHGMYTSAVVRRLVEEKLADGDPSRFRKWYTTFEDVVRGGDFLRIKIEHTGMRSGSMVLHVQAFINITDTKVLDAQAEIEQAPTAYIFTGQGSQVKGMGMMLYDTDDAARSTWDRGDRHLFELYGFSLLDIVRRNPKQLTIHFRTARGRAIRDNYLALTKQVLVGTEYVSAPVVSGLTAASKCITFEDPNGVLFCTQFAQPAISLLNSAEMASLQARGLVQTNAMYAGHSLGEYSALLNCSGFMTLENLLSLTFYRGLVMQNQIGTNDAGSTDFSMLAVNPTKVHKGFKQAQLEAVVRCIGDQTGLLLEIVNFNIREQQYVCAGHLRALWLLSKACDAIAGRPAKHGPVDDDLTQAVRRFIPAMHDLNAPIEIARGVATVPLLGVNVPFHSSYLRGGIDTYRQYLMGHIKEHDIDLQRLESRWIPNLTGKLFSANREYVEEVASATGSKVLQSLVEGMA</sequence>
<dbReference type="Gene3D" id="6.10.60.10">
    <property type="match status" value="1"/>
</dbReference>
<dbReference type="GO" id="GO:0004312">
    <property type="term" value="F:fatty acid synthase activity"/>
    <property type="evidence" value="ECO:0007669"/>
    <property type="project" value="InterPro"/>
</dbReference>
<evidence type="ECO:0000256" key="12">
    <source>
        <dbReference type="ARBA" id="ARBA00048536"/>
    </source>
</evidence>
<dbReference type="Gene3D" id="3.30.1120.100">
    <property type="match status" value="1"/>
</dbReference>
<dbReference type="GO" id="GO:0005835">
    <property type="term" value="C:fatty acid synthase complex"/>
    <property type="evidence" value="ECO:0007669"/>
    <property type="project" value="UniProtKB-UniRule"/>
</dbReference>
<dbReference type="GO" id="GO:0004314">
    <property type="term" value="F:[acyl-carrier-protein] S-malonyltransferase activity"/>
    <property type="evidence" value="ECO:0007669"/>
    <property type="project" value="UniProtKB-EC"/>
</dbReference>
<evidence type="ECO:0000313" key="18">
    <source>
        <dbReference type="EMBL" id="EMD00431.1"/>
    </source>
</evidence>
<evidence type="ECO:0000256" key="14">
    <source>
        <dbReference type="ARBA" id="ARBA00048835"/>
    </source>
</evidence>
<dbReference type="Gene3D" id="3.40.366.10">
    <property type="entry name" value="Malonyl-Coenzyme A Acyl Carrier Protein, domain 2"/>
    <property type="match status" value="3"/>
</dbReference>
<dbReference type="EMBL" id="KB445550">
    <property type="protein sequence ID" value="EMD00431.1"/>
    <property type="molecule type" value="Genomic_DNA"/>
</dbReference>
<dbReference type="PIRSF" id="PIRSF005562">
    <property type="entry name" value="FAS_yeast_beta"/>
    <property type="match status" value="1"/>
</dbReference>
<dbReference type="PRINTS" id="PR01483">
    <property type="entry name" value="FASYNTHASE"/>
</dbReference>
<gene>
    <name evidence="18" type="ORF">BAUCODRAFT_62139</name>
</gene>
<dbReference type="Gene3D" id="1.20.930.70">
    <property type="match status" value="1"/>
</dbReference>
<dbReference type="InterPro" id="IPR032088">
    <property type="entry name" value="SAT"/>
</dbReference>
<dbReference type="STRING" id="717646.M2NML8"/>
<evidence type="ECO:0000256" key="6">
    <source>
        <dbReference type="ARBA" id="ARBA00023002"/>
    </source>
</evidence>
<dbReference type="Gene3D" id="3.10.129.10">
    <property type="entry name" value="Hotdog Thioesterase"/>
    <property type="match status" value="1"/>
</dbReference>
<evidence type="ECO:0000256" key="10">
    <source>
        <dbReference type="ARBA" id="ARBA00048237"/>
    </source>
</evidence>
<comment type="catalytic activity">
    <reaction evidence="10">
        <text>acetyl-CoA + n malonyl-CoA + 2n NADPH + 4n H(+) = a long-chain-acyl-CoA + n CoA + n CO2 + 2n NADP(+).</text>
        <dbReference type="EC" id="2.3.1.86"/>
    </reaction>
</comment>
<dbReference type="InterPro" id="IPR039569">
    <property type="entry name" value="FAS1-like_DH_region"/>
</dbReference>
<dbReference type="SUPFAM" id="SSF51412">
    <property type="entry name" value="Inosine monophosphate dehydrogenase (IMPDH)"/>
    <property type="match status" value="1"/>
</dbReference>
<dbReference type="Pfam" id="PF01575">
    <property type="entry name" value="MaoC_dehydratas"/>
    <property type="match status" value="1"/>
</dbReference>
<dbReference type="InterPro" id="IPR016035">
    <property type="entry name" value="Acyl_Trfase/lysoPLipase"/>
</dbReference>
<comment type="catalytic activity">
    <reaction evidence="11">
        <text>holo-[ACP] + malonyl-CoA = malonyl-[ACP] + CoA</text>
        <dbReference type="Rhea" id="RHEA:41792"/>
        <dbReference type="Rhea" id="RHEA-COMP:9623"/>
        <dbReference type="Rhea" id="RHEA-COMP:9685"/>
        <dbReference type="ChEBI" id="CHEBI:57287"/>
        <dbReference type="ChEBI" id="CHEBI:57384"/>
        <dbReference type="ChEBI" id="CHEBI:64479"/>
        <dbReference type="ChEBI" id="CHEBI:78449"/>
        <dbReference type="EC" id="2.3.1.39"/>
    </reaction>
</comment>
<dbReference type="InterPro" id="IPR050830">
    <property type="entry name" value="Fungal_FAS"/>
</dbReference>
<dbReference type="InterPro" id="IPR002539">
    <property type="entry name" value="MaoC-like_dom"/>
</dbReference>
<evidence type="ECO:0000256" key="16">
    <source>
        <dbReference type="PIRSR" id="PIRSR005562-1"/>
    </source>
</evidence>
<dbReference type="Gene3D" id="2.40.128.700">
    <property type="match status" value="1"/>
</dbReference>
<dbReference type="GO" id="GO:0006633">
    <property type="term" value="P:fatty acid biosynthetic process"/>
    <property type="evidence" value="ECO:0007669"/>
    <property type="project" value="InterPro"/>
</dbReference>
<dbReference type="InterPro" id="IPR029069">
    <property type="entry name" value="HotDog_dom_sf"/>
</dbReference>
<dbReference type="InterPro" id="IPR013565">
    <property type="entry name" value="Fas1/AflB-like_central"/>
</dbReference>
<dbReference type="eggNOG" id="ENOG502QQJX">
    <property type="taxonomic scope" value="Eukaryota"/>
</dbReference>
<comment type="catalytic activity">
    <reaction evidence="1">
        <text>a (3R)-hydroxyacyl-[ACP] = a (2E)-enoyl-[ACP] + H2O</text>
        <dbReference type="Rhea" id="RHEA:13097"/>
        <dbReference type="Rhea" id="RHEA-COMP:9925"/>
        <dbReference type="Rhea" id="RHEA-COMP:9945"/>
        <dbReference type="ChEBI" id="CHEBI:15377"/>
        <dbReference type="ChEBI" id="CHEBI:78784"/>
        <dbReference type="ChEBI" id="CHEBI:78827"/>
        <dbReference type="EC" id="4.2.1.59"/>
    </reaction>
</comment>
<evidence type="ECO:0000256" key="7">
    <source>
        <dbReference type="ARBA" id="ARBA00023027"/>
    </source>
</evidence>
<dbReference type="Pfam" id="PF22235">
    <property type="entry name" value="FAS1_thioest_ins"/>
    <property type="match status" value="1"/>
</dbReference>
<feature type="active site" description="For malonyltransferase activity" evidence="16">
    <location>
        <position position="1675"/>
    </location>
</feature>
<dbReference type="InterPro" id="IPR014043">
    <property type="entry name" value="Acyl_transferase_dom"/>
</dbReference>
<evidence type="ECO:0000256" key="13">
    <source>
        <dbReference type="ARBA" id="ARBA00048572"/>
    </source>
</evidence>
<evidence type="ECO:0000256" key="9">
    <source>
        <dbReference type="ARBA" id="ARBA00023268"/>
    </source>
</evidence>
<dbReference type="Pfam" id="PF13452">
    <property type="entry name" value="FAS1_DH_region"/>
    <property type="match status" value="1"/>
</dbReference>
<dbReference type="SUPFAM" id="SSF54637">
    <property type="entry name" value="Thioesterase/thiol ester dehydrase-isomerase"/>
    <property type="match status" value="2"/>
</dbReference>
<dbReference type="PANTHER" id="PTHR10982:SF21">
    <property type="entry name" value="FATTY ACID SYNTHASE SUBUNIT BETA"/>
    <property type="match status" value="1"/>
</dbReference>
<comment type="catalytic activity">
    <reaction evidence="13">
        <text>a 2,3-saturated acyl-[ACP] + NAD(+) = a (2E)-enoyl-[ACP] + NADH + H(+)</text>
        <dbReference type="Rhea" id="RHEA:10240"/>
        <dbReference type="Rhea" id="RHEA-COMP:9925"/>
        <dbReference type="Rhea" id="RHEA-COMP:9926"/>
        <dbReference type="ChEBI" id="CHEBI:15378"/>
        <dbReference type="ChEBI" id="CHEBI:57540"/>
        <dbReference type="ChEBI" id="CHEBI:57945"/>
        <dbReference type="ChEBI" id="CHEBI:78784"/>
        <dbReference type="ChEBI" id="CHEBI:78785"/>
        <dbReference type="EC" id="1.3.1.9"/>
    </reaction>
</comment>
<dbReference type="InterPro" id="IPR013785">
    <property type="entry name" value="Aldolase_TIM"/>
</dbReference>
<keyword evidence="5 15" id="KW-0521">NADP</keyword>
<dbReference type="GO" id="GO:0004313">
    <property type="term" value="F:[acyl-carrier-protein] S-acetyltransferase activity"/>
    <property type="evidence" value="ECO:0007669"/>
    <property type="project" value="UniProtKB-EC"/>
</dbReference>
<keyword evidence="9" id="KW-0511">Multifunctional enzyme</keyword>
<dbReference type="GO" id="GO:0004318">
    <property type="term" value="F:enoyl-[acyl-carrier-protein] reductase (NADH) activity"/>
    <property type="evidence" value="ECO:0007669"/>
    <property type="project" value="UniProtKB-UniRule"/>
</dbReference>
<dbReference type="SMART" id="SM00827">
    <property type="entry name" value="PKS_AT"/>
    <property type="match status" value="1"/>
</dbReference>
<evidence type="ECO:0000259" key="17">
    <source>
        <dbReference type="SMART" id="SM00827"/>
    </source>
</evidence>
<dbReference type="OMA" id="YVCAGHF"/>
<evidence type="ECO:0000256" key="2">
    <source>
        <dbReference type="ARBA" id="ARBA00010009"/>
    </source>
</evidence>
<evidence type="ECO:0000256" key="15">
    <source>
        <dbReference type="PIRNR" id="PIRNR005562"/>
    </source>
</evidence>
<dbReference type="PANTHER" id="PTHR10982">
    <property type="entry name" value="MALONYL COA-ACYL CARRIER PROTEIN TRANSACYLASE"/>
    <property type="match status" value="1"/>
</dbReference>
<dbReference type="InterPro" id="IPR001227">
    <property type="entry name" value="Ac_transferase_dom_sf"/>
</dbReference>
<keyword evidence="7 15" id="KW-0520">NAD</keyword>
<dbReference type="RefSeq" id="XP_007671615.1">
    <property type="nucleotide sequence ID" value="XM_007673425.1"/>
</dbReference>
<dbReference type="KEGG" id="bcom:BAUCODRAFT_62139"/>
<comment type="catalytic activity">
    <reaction evidence="14">
        <text>holo-[ACP] + acetyl-CoA = acetyl-[ACP] + CoA</text>
        <dbReference type="Rhea" id="RHEA:41788"/>
        <dbReference type="Rhea" id="RHEA-COMP:9621"/>
        <dbReference type="Rhea" id="RHEA-COMP:9685"/>
        <dbReference type="ChEBI" id="CHEBI:57287"/>
        <dbReference type="ChEBI" id="CHEBI:57288"/>
        <dbReference type="ChEBI" id="CHEBI:64479"/>
        <dbReference type="ChEBI" id="CHEBI:78446"/>
        <dbReference type="EC" id="2.3.1.38"/>
    </reaction>
</comment>
<feature type="active site" description="For acetyltransferase activity" evidence="16">
    <location>
        <position position="141"/>
    </location>
</feature>
<protein>
    <recommendedName>
        <fullName evidence="17">Malonyl-CoA:ACP transacylase (MAT) domain-containing protein</fullName>
    </recommendedName>
</protein>
<dbReference type="Proteomes" id="UP000011761">
    <property type="component" value="Unassembled WGS sequence"/>
</dbReference>
<keyword evidence="19" id="KW-1185">Reference proteome</keyword>
<dbReference type="Pfam" id="PF16073">
    <property type="entry name" value="SAT"/>
    <property type="match status" value="1"/>
</dbReference>
<evidence type="ECO:0000256" key="4">
    <source>
        <dbReference type="ARBA" id="ARBA00022801"/>
    </source>
</evidence>
<reference evidence="18 19" key="1">
    <citation type="journal article" date="2012" name="PLoS Pathog.">
        <title>Diverse lifestyles and strategies of plant pathogenesis encoded in the genomes of eighteen Dothideomycetes fungi.</title>
        <authorList>
            <person name="Ohm R.A."/>
            <person name="Feau N."/>
            <person name="Henrissat B."/>
            <person name="Schoch C.L."/>
            <person name="Horwitz B.A."/>
            <person name="Barry K.W."/>
            <person name="Condon B.J."/>
            <person name="Copeland A.C."/>
            <person name="Dhillon B."/>
            <person name="Glaser F."/>
            <person name="Hesse C.N."/>
            <person name="Kosti I."/>
            <person name="LaButti K."/>
            <person name="Lindquist E.A."/>
            <person name="Lucas S."/>
            <person name="Salamov A.A."/>
            <person name="Bradshaw R.E."/>
            <person name="Ciuffetti L."/>
            <person name="Hamelin R.C."/>
            <person name="Kema G.H.J."/>
            <person name="Lawrence C."/>
            <person name="Scott J.A."/>
            <person name="Spatafora J.W."/>
            <person name="Turgeon B.G."/>
            <person name="de Wit P.J.G.M."/>
            <person name="Zhong S."/>
            <person name="Goodwin S.B."/>
            <person name="Grigoriev I.V."/>
        </authorList>
    </citation>
    <scope>NUCLEOTIDE SEQUENCE [LARGE SCALE GENOMIC DNA]</scope>
    <source>
        <strain evidence="18 19">UAMH 10762</strain>
    </source>
</reference>
<comment type="similarity">
    <text evidence="2 15">Belongs to the fungal fatty acid synthetase subunit beta family.</text>
</comment>
<dbReference type="Gene3D" id="6.20.240.10">
    <property type="match status" value="1"/>
</dbReference>
<dbReference type="GO" id="GO:0016297">
    <property type="term" value="F:fatty acyl-[ACP] hydrolase activity"/>
    <property type="evidence" value="ECO:0007669"/>
    <property type="project" value="UniProtKB-EC"/>
</dbReference>
<keyword evidence="3 15" id="KW-0808">Transferase</keyword>
<dbReference type="SUPFAM" id="SSF52151">
    <property type="entry name" value="FabD/lysophospholipase-like"/>
    <property type="match status" value="2"/>
</dbReference>
<evidence type="ECO:0000256" key="5">
    <source>
        <dbReference type="ARBA" id="ARBA00022857"/>
    </source>
</evidence>
<dbReference type="InterPro" id="IPR016452">
    <property type="entry name" value="Fas1/AflB-like"/>
</dbReference>
<evidence type="ECO:0000256" key="8">
    <source>
        <dbReference type="ARBA" id="ARBA00023239"/>
    </source>
</evidence>
<dbReference type="InterPro" id="IPR003965">
    <property type="entry name" value="Fatty_acid_synthase"/>
</dbReference>
<organism evidence="18 19">
    <name type="scientific">Baudoinia panamericana (strain UAMH 10762)</name>
    <name type="common">Angels' share fungus</name>
    <name type="synonym">Baudoinia compniacensis (strain UAMH 10762)</name>
    <dbReference type="NCBI Taxonomy" id="717646"/>
    <lineage>
        <taxon>Eukaryota</taxon>
        <taxon>Fungi</taxon>
        <taxon>Dikarya</taxon>
        <taxon>Ascomycota</taxon>
        <taxon>Pezizomycotina</taxon>
        <taxon>Dothideomycetes</taxon>
        <taxon>Dothideomycetidae</taxon>
        <taxon>Mycosphaerellales</taxon>
        <taxon>Teratosphaeriaceae</taxon>
        <taxon>Baudoinia</taxon>
    </lineage>
</organism>
<feature type="domain" description="Malonyl-CoA:ACP transacylase (MAT)" evidence="17">
    <location>
        <begin position="1532"/>
        <end position="1903"/>
    </location>
</feature>
<keyword evidence="6 15" id="KW-0560">Oxidoreductase</keyword>
<proteinExistence type="inferred from homology"/>
<dbReference type="Gene3D" id="3.30.70.3330">
    <property type="match status" value="1"/>
</dbReference>
<accession>M2NML8</accession>